<dbReference type="EMBL" id="JANIPJ010000011">
    <property type="protein sequence ID" value="MCR2805436.1"/>
    <property type="molecule type" value="Genomic_DNA"/>
</dbReference>
<dbReference type="Proteomes" id="UP001141950">
    <property type="component" value="Unassembled WGS sequence"/>
</dbReference>
<dbReference type="Pfam" id="PF13411">
    <property type="entry name" value="MerR_1"/>
    <property type="match status" value="1"/>
</dbReference>
<name>A0A9X2MRA3_9BACL</name>
<dbReference type="SUPFAM" id="SSF55136">
    <property type="entry name" value="Probable bacterial effector-binding domain"/>
    <property type="match status" value="1"/>
</dbReference>
<evidence type="ECO:0000256" key="1">
    <source>
        <dbReference type="ARBA" id="ARBA00022491"/>
    </source>
</evidence>
<dbReference type="CDD" id="cd01107">
    <property type="entry name" value="HTH_BmrR"/>
    <property type="match status" value="1"/>
</dbReference>
<feature type="domain" description="HTH merR-type" evidence="6">
    <location>
        <begin position="16"/>
        <end position="86"/>
    </location>
</feature>
<keyword evidence="5" id="KW-0175">Coiled coil</keyword>
<keyword evidence="3" id="KW-0238">DNA-binding</keyword>
<dbReference type="PROSITE" id="PS00552">
    <property type="entry name" value="HTH_MERR_1"/>
    <property type="match status" value="1"/>
</dbReference>
<protein>
    <submittedName>
        <fullName evidence="7">MerR family transcriptional regulator</fullName>
    </submittedName>
</protein>
<dbReference type="InterPro" id="IPR000551">
    <property type="entry name" value="MerR-type_HTH_dom"/>
</dbReference>
<dbReference type="GO" id="GO:0003677">
    <property type="term" value="F:DNA binding"/>
    <property type="evidence" value="ECO:0007669"/>
    <property type="project" value="UniProtKB-KW"/>
</dbReference>
<dbReference type="PANTHER" id="PTHR30204:SF69">
    <property type="entry name" value="MERR-FAMILY TRANSCRIPTIONAL REGULATOR"/>
    <property type="match status" value="1"/>
</dbReference>
<evidence type="ECO:0000259" key="6">
    <source>
        <dbReference type="PROSITE" id="PS50937"/>
    </source>
</evidence>
<evidence type="ECO:0000256" key="4">
    <source>
        <dbReference type="ARBA" id="ARBA00023163"/>
    </source>
</evidence>
<keyword evidence="1" id="KW-0678">Repressor</keyword>
<sequence>MISKGNNEGSMASDQTYTIGHVSRICGISIQTLRYYDKLGLICPSRTDPFTQYRYYSNMDILLIKIVQDLKGYRFSLEEISNILKQKGIEGLTEALKGKKQEILAEIERLQATAASMERRLEQLDSLRGLNKKLGYGGLLIDLKQMADRTVAFERRRAECSMEASIVRFTQLFDKLEANELTAQGPIMCIYHENLLTFNRMDSDIEVCIPLLSEVPDHPFVRTLPKGAYITATYSGPPNENSCKNVYRHLLEWMDRHGYAESGPAIEQYVIDLSQMRDPSEFIVELQIPVHPVLTL</sequence>
<evidence type="ECO:0000256" key="3">
    <source>
        <dbReference type="ARBA" id="ARBA00023125"/>
    </source>
</evidence>
<feature type="coiled-coil region" evidence="5">
    <location>
        <begin position="93"/>
        <end position="127"/>
    </location>
</feature>
<dbReference type="SMART" id="SM00422">
    <property type="entry name" value="HTH_MERR"/>
    <property type="match status" value="1"/>
</dbReference>
<dbReference type="SUPFAM" id="SSF46955">
    <property type="entry name" value="Putative DNA-binding domain"/>
    <property type="match status" value="1"/>
</dbReference>
<evidence type="ECO:0000256" key="5">
    <source>
        <dbReference type="SAM" id="Coils"/>
    </source>
</evidence>
<evidence type="ECO:0000313" key="7">
    <source>
        <dbReference type="EMBL" id="MCR2805436.1"/>
    </source>
</evidence>
<dbReference type="InterPro" id="IPR047057">
    <property type="entry name" value="MerR_fam"/>
</dbReference>
<keyword evidence="8" id="KW-1185">Reference proteome</keyword>
<keyword evidence="2" id="KW-0805">Transcription regulation</keyword>
<accession>A0A9X2MRA3</accession>
<comment type="caution">
    <text evidence="7">The sequence shown here is derived from an EMBL/GenBank/DDBJ whole genome shotgun (WGS) entry which is preliminary data.</text>
</comment>
<dbReference type="InterPro" id="IPR010499">
    <property type="entry name" value="AraC_E-bd"/>
</dbReference>
<dbReference type="SMART" id="SM00871">
    <property type="entry name" value="AraC_E_bind"/>
    <property type="match status" value="1"/>
</dbReference>
<evidence type="ECO:0000256" key="2">
    <source>
        <dbReference type="ARBA" id="ARBA00023015"/>
    </source>
</evidence>
<dbReference type="AlphaFoldDB" id="A0A9X2MRA3"/>
<evidence type="ECO:0000313" key="8">
    <source>
        <dbReference type="Proteomes" id="UP001141950"/>
    </source>
</evidence>
<organism evidence="7 8">
    <name type="scientific">Paenibacillus soyae</name>
    <dbReference type="NCBI Taxonomy" id="2969249"/>
    <lineage>
        <taxon>Bacteria</taxon>
        <taxon>Bacillati</taxon>
        <taxon>Bacillota</taxon>
        <taxon>Bacilli</taxon>
        <taxon>Bacillales</taxon>
        <taxon>Paenibacillaceae</taxon>
        <taxon>Paenibacillus</taxon>
    </lineage>
</organism>
<dbReference type="Gene3D" id="3.20.80.10">
    <property type="entry name" value="Regulatory factor, effector binding domain"/>
    <property type="match status" value="1"/>
</dbReference>
<keyword evidence="4" id="KW-0804">Transcription</keyword>
<dbReference type="InterPro" id="IPR009061">
    <property type="entry name" value="DNA-bd_dom_put_sf"/>
</dbReference>
<dbReference type="RefSeq" id="WP_257447847.1">
    <property type="nucleotide sequence ID" value="NZ_JANIPJ010000011.1"/>
</dbReference>
<dbReference type="GO" id="GO:0003700">
    <property type="term" value="F:DNA-binding transcription factor activity"/>
    <property type="evidence" value="ECO:0007669"/>
    <property type="project" value="InterPro"/>
</dbReference>
<dbReference type="Pfam" id="PF06445">
    <property type="entry name" value="GyrI-like"/>
    <property type="match status" value="1"/>
</dbReference>
<proteinExistence type="predicted"/>
<dbReference type="PROSITE" id="PS50937">
    <property type="entry name" value="HTH_MERR_2"/>
    <property type="match status" value="1"/>
</dbReference>
<dbReference type="Gene3D" id="1.10.1660.10">
    <property type="match status" value="1"/>
</dbReference>
<dbReference type="InterPro" id="IPR029442">
    <property type="entry name" value="GyrI-like"/>
</dbReference>
<reference evidence="7" key="1">
    <citation type="submission" date="2022-08" db="EMBL/GenBank/DDBJ databases">
        <title>The genomic sequence of strain Paenibacillus sp. SCIV0701.</title>
        <authorList>
            <person name="Zhao H."/>
        </authorList>
    </citation>
    <scope>NUCLEOTIDE SEQUENCE</scope>
    <source>
        <strain evidence="7">SCIV0701</strain>
    </source>
</reference>
<dbReference type="PANTHER" id="PTHR30204">
    <property type="entry name" value="REDOX-CYCLING DRUG-SENSING TRANSCRIPTIONAL ACTIVATOR SOXR"/>
    <property type="match status" value="1"/>
</dbReference>
<gene>
    <name evidence="7" type="ORF">NQZ67_16230</name>
</gene>
<dbReference type="InterPro" id="IPR011256">
    <property type="entry name" value="Reg_factor_effector_dom_sf"/>
</dbReference>